<dbReference type="PROSITE" id="PS51195">
    <property type="entry name" value="Q_MOTIF"/>
    <property type="match status" value="1"/>
</dbReference>
<evidence type="ECO:0000259" key="9">
    <source>
        <dbReference type="PROSITE" id="PS51194"/>
    </source>
</evidence>
<dbReference type="SMART" id="SM00490">
    <property type="entry name" value="HELICc"/>
    <property type="match status" value="1"/>
</dbReference>
<dbReference type="InterPro" id="IPR044742">
    <property type="entry name" value="DEAD/DEAH_RhlB"/>
</dbReference>
<dbReference type="InterPro" id="IPR027417">
    <property type="entry name" value="P-loop_NTPase"/>
</dbReference>
<dbReference type="Gene3D" id="3.40.50.300">
    <property type="entry name" value="P-loop containing nucleotide triphosphate hydrolases"/>
    <property type="match status" value="2"/>
</dbReference>
<keyword evidence="1 7" id="KW-0547">Nucleotide-binding</keyword>
<protein>
    <submittedName>
        <fullName evidence="11">ATP-dependent RNA helicase DbpA</fullName>
        <ecNumber evidence="11">3.6.4.13</ecNumber>
    </submittedName>
</protein>
<dbReference type="PROSITE" id="PS00039">
    <property type="entry name" value="DEAD_ATP_HELICASE"/>
    <property type="match status" value="1"/>
</dbReference>
<dbReference type="CDD" id="cd00268">
    <property type="entry name" value="DEADc"/>
    <property type="match status" value="1"/>
</dbReference>
<reference evidence="11 12" key="1">
    <citation type="submission" date="2020-08" db="EMBL/GenBank/DDBJ databases">
        <title>Bridging the membrane lipid divide: bacteria of the FCB group superphylum have the potential to synthesize archaeal ether lipids.</title>
        <authorList>
            <person name="Villanueva L."/>
            <person name="Von Meijenfeldt F.A.B."/>
            <person name="Westbye A.B."/>
            <person name="Yadav S."/>
            <person name="Hopmans E.C."/>
            <person name="Dutilh B.E."/>
            <person name="Sinninghe Damste J.S."/>
        </authorList>
    </citation>
    <scope>NUCLEOTIDE SEQUENCE [LARGE SCALE GENOMIC DNA]</scope>
    <source>
        <strain evidence="11">NIOZ-UU100</strain>
    </source>
</reference>
<dbReference type="PROSITE" id="PS51192">
    <property type="entry name" value="HELICASE_ATP_BIND_1"/>
    <property type="match status" value="1"/>
</dbReference>
<dbReference type="EMBL" id="JACNFK010000027">
    <property type="protein sequence ID" value="MBC8519762.1"/>
    <property type="molecule type" value="Genomic_DNA"/>
</dbReference>
<dbReference type="Proteomes" id="UP000654401">
    <property type="component" value="Unassembled WGS sequence"/>
</dbReference>
<dbReference type="SMART" id="SM00487">
    <property type="entry name" value="DEXDc"/>
    <property type="match status" value="1"/>
</dbReference>
<comment type="similarity">
    <text evidence="5 7">Belongs to the DEAD box helicase family.</text>
</comment>
<dbReference type="PANTHER" id="PTHR47959">
    <property type="entry name" value="ATP-DEPENDENT RNA HELICASE RHLE-RELATED"/>
    <property type="match status" value="1"/>
</dbReference>
<dbReference type="NCBIfam" id="NF008744">
    <property type="entry name" value="PRK11776.1"/>
    <property type="match status" value="1"/>
</dbReference>
<evidence type="ECO:0000256" key="6">
    <source>
        <dbReference type="PROSITE-ProRule" id="PRU00552"/>
    </source>
</evidence>
<evidence type="ECO:0000256" key="2">
    <source>
        <dbReference type="ARBA" id="ARBA00022801"/>
    </source>
</evidence>
<name>A0A8J6P874_9GAMM</name>
<evidence type="ECO:0000256" key="5">
    <source>
        <dbReference type="ARBA" id="ARBA00038437"/>
    </source>
</evidence>
<evidence type="ECO:0000259" key="8">
    <source>
        <dbReference type="PROSITE" id="PS51192"/>
    </source>
</evidence>
<gene>
    <name evidence="11" type="primary">dbpA</name>
    <name evidence="11" type="ORF">H8D24_05095</name>
</gene>
<evidence type="ECO:0000256" key="4">
    <source>
        <dbReference type="ARBA" id="ARBA00022840"/>
    </source>
</evidence>
<dbReference type="EC" id="3.6.4.13" evidence="11"/>
<feature type="short sequence motif" description="Q motif" evidence="6">
    <location>
        <begin position="4"/>
        <end position="32"/>
    </location>
</feature>
<evidence type="ECO:0000313" key="11">
    <source>
        <dbReference type="EMBL" id="MBC8519762.1"/>
    </source>
</evidence>
<dbReference type="GO" id="GO:0003676">
    <property type="term" value="F:nucleic acid binding"/>
    <property type="evidence" value="ECO:0007669"/>
    <property type="project" value="InterPro"/>
</dbReference>
<dbReference type="AlphaFoldDB" id="A0A8J6P874"/>
<dbReference type="Pfam" id="PF00271">
    <property type="entry name" value="Helicase_C"/>
    <property type="match status" value="1"/>
</dbReference>
<dbReference type="InterPro" id="IPR000629">
    <property type="entry name" value="RNA-helicase_DEAD-box_CS"/>
</dbReference>
<sequence length="459" mass="50141">MTSTKFSALPISKSILHNLEGIGLKQMTPIQSQALPHILKNRDVIAQAKTGSGKTAAFGIGLLNRLNRKNFRVQSIVICPTRELADQVAKELRRLARLTDNVKILTLSGGVPFGPQQGSLRHGAHVVVGTPGRILKHIAKNSLTLDTLETLVLDEADRMLDMGFIEEISKIISHTPERRQTLLFSATYPEEIMELSNTIQKSAIHIHTTSSEKANPITEYFYEVSPDNKGSALIQLLSHHKPDSAIIFSNTKIKTETIANTLRNKGIAAMALHGDLEQYQRTDVLVQFSNHSCSVLIATDVAARGLDIKELGMVVNYDLPHDEETYIHRIGRTGRAGSEGVATTLFTPSEAMKADTYNNTNRLFENIKTSSGTDVTSLTSKNLTLMVNGGKKEKIRPGDLLGALTGEAGIAGSSVGKIDIHDHQSYVAIARDSIDKACSRLKNGKIKGRKFSVRILPQA</sequence>
<dbReference type="CDD" id="cd18787">
    <property type="entry name" value="SF2_C_DEAD"/>
    <property type="match status" value="1"/>
</dbReference>
<dbReference type="InterPro" id="IPR050079">
    <property type="entry name" value="DEAD_box_RNA_helicase"/>
</dbReference>
<dbReference type="InterPro" id="IPR011545">
    <property type="entry name" value="DEAD/DEAH_box_helicase_dom"/>
</dbReference>
<dbReference type="PANTHER" id="PTHR47959:SF1">
    <property type="entry name" value="ATP-DEPENDENT RNA HELICASE DBPA"/>
    <property type="match status" value="1"/>
</dbReference>
<dbReference type="SUPFAM" id="SSF52540">
    <property type="entry name" value="P-loop containing nucleoside triphosphate hydrolases"/>
    <property type="match status" value="1"/>
</dbReference>
<dbReference type="InterPro" id="IPR005580">
    <property type="entry name" value="DbpA/CsdA_RNA-bd_dom"/>
</dbReference>
<comment type="caution">
    <text evidence="11">The sequence shown here is derived from an EMBL/GenBank/DDBJ whole genome shotgun (WGS) entry which is preliminary data.</text>
</comment>
<dbReference type="PROSITE" id="PS51194">
    <property type="entry name" value="HELICASE_CTER"/>
    <property type="match status" value="1"/>
</dbReference>
<evidence type="ECO:0000256" key="1">
    <source>
        <dbReference type="ARBA" id="ARBA00022741"/>
    </source>
</evidence>
<dbReference type="Pfam" id="PF03880">
    <property type="entry name" value="DbpA"/>
    <property type="match status" value="1"/>
</dbReference>
<dbReference type="GO" id="GO:0005524">
    <property type="term" value="F:ATP binding"/>
    <property type="evidence" value="ECO:0007669"/>
    <property type="project" value="UniProtKB-KW"/>
</dbReference>
<feature type="domain" description="Helicase C-terminal" evidence="9">
    <location>
        <begin position="216"/>
        <end position="384"/>
    </location>
</feature>
<dbReference type="Pfam" id="PF00270">
    <property type="entry name" value="DEAD"/>
    <property type="match status" value="1"/>
</dbReference>
<feature type="domain" description="DEAD-box RNA helicase Q" evidence="10">
    <location>
        <begin position="4"/>
        <end position="32"/>
    </location>
</feature>
<organism evidence="11 12">
    <name type="scientific">Candidatus Thiopontia autotrophica</name>
    <dbReference type="NCBI Taxonomy" id="2841688"/>
    <lineage>
        <taxon>Bacteria</taxon>
        <taxon>Pseudomonadati</taxon>
        <taxon>Pseudomonadota</taxon>
        <taxon>Gammaproteobacteria</taxon>
        <taxon>Candidatus Thiopontia</taxon>
    </lineage>
</organism>
<dbReference type="Gene3D" id="3.30.70.330">
    <property type="match status" value="1"/>
</dbReference>
<dbReference type="GO" id="GO:0003724">
    <property type="term" value="F:RNA helicase activity"/>
    <property type="evidence" value="ECO:0007669"/>
    <property type="project" value="UniProtKB-EC"/>
</dbReference>
<dbReference type="InterPro" id="IPR012677">
    <property type="entry name" value="Nucleotide-bd_a/b_plait_sf"/>
</dbReference>
<keyword evidence="4 7" id="KW-0067">ATP-binding</keyword>
<evidence type="ECO:0000259" key="10">
    <source>
        <dbReference type="PROSITE" id="PS51195"/>
    </source>
</evidence>
<dbReference type="InterPro" id="IPR001650">
    <property type="entry name" value="Helicase_C-like"/>
</dbReference>
<feature type="domain" description="Helicase ATP-binding" evidence="8">
    <location>
        <begin position="35"/>
        <end position="206"/>
    </location>
</feature>
<accession>A0A8J6P874</accession>
<keyword evidence="2 7" id="KW-0378">Hydrolase</keyword>
<dbReference type="GO" id="GO:0005829">
    <property type="term" value="C:cytosol"/>
    <property type="evidence" value="ECO:0007669"/>
    <property type="project" value="TreeGrafter"/>
</dbReference>
<evidence type="ECO:0000256" key="3">
    <source>
        <dbReference type="ARBA" id="ARBA00022806"/>
    </source>
</evidence>
<keyword evidence="3 7" id="KW-0347">Helicase</keyword>
<evidence type="ECO:0000313" key="12">
    <source>
        <dbReference type="Proteomes" id="UP000654401"/>
    </source>
</evidence>
<dbReference type="InterPro" id="IPR014014">
    <property type="entry name" value="RNA_helicase_DEAD_Q_motif"/>
</dbReference>
<dbReference type="InterPro" id="IPR014001">
    <property type="entry name" value="Helicase_ATP-bd"/>
</dbReference>
<proteinExistence type="inferred from homology"/>
<dbReference type="GO" id="GO:0016787">
    <property type="term" value="F:hydrolase activity"/>
    <property type="evidence" value="ECO:0007669"/>
    <property type="project" value="UniProtKB-KW"/>
</dbReference>
<evidence type="ECO:0000256" key="7">
    <source>
        <dbReference type="RuleBase" id="RU000492"/>
    </source>
</evidence>